<keyword evidence="4" id="KW-1185">Reference proteome</keyword>
<dbReference type="PANTHER" id="PTHR45725:SF1">
    <property type="entry name" value="DISHEVELLED ASSOCIATED ACTIVATOR OF MORPHOGENESIS, ISOFORM D"/>
    <property type="match status" value="1"/>
</dbReference>
<dbReference type="PROSITE" id="PS00028">
    <property type="entry name" value="ZINC_FINGER_C2H2_1"/>
    <property type="match status" value="1"/>
</dbReference>
<dbReference type="InterPro" id="IPR051425">
    <property type="entry name" value="Formin_Homology"/>
</dbReference>
<dbReference type="OrthoDB" id="3545073at2759"/>
<dbReference type="EMBL" id="WIGM01001153">
    <property type="protein sequence ID" value="KAF6804124.1"/>
    <property type="molecule type" value="Genomic_DNA"/>
</dbReference>
<feature type="region of interest" description="Disordered" evidence="1">
    <location>
        <begin position="685"/>
        <end position="762"/>
    </location>
</feature>
<feature type="compositionally biased region" description="Acidic residues" evidence="1">
    <location>
        <begin position="290"/>
        <end position="299"/>
    </location>
</feature>
<feature type="compositionally biased region" description="Basic and acidic residues" evidence="1">
    <location>
        <begin position="239"/>
        <end position="250"/>
    </location>
</feature>
<feature type="compositionally biased region" description="Low complexity" evidence="1">
    <location>
        <begin position="31"/>
        <end position="47"/>
    </location>
</feature>
<protein>
    <recommendedName>
        <fullName evidence="2">C2H2-type domain-containing protein</fullName>
    </recommendedName>
</protein>
<organism evidence="3 4">
    <name type="scientific">Colletotrichum musicola</name>
    <dbReference type="NCBI Taxonomy" id="2175873"/>
    <lineage>
        <taxon>Eukaryota</taxon>
        <taxon>Fungi</taxon>
        <taxon>Dikarya</taxon>
        <taxon>Ascomycota</taxon>
        <taxon>Pezizomycotina</taxon>
        <taxon>Sordariomycetes</taxon>
        <taxon>Hypocreomycetidae</taxon>
        <taxon>Glomerellales</taxon>
        <taxon>Glomerellaceae</taxon>
        <taxon>Colletotrichum</taxon>
        <taxon>Colletotrichum orchidearum species complex</taxon>
    </lineage>
</organism>
<dbReference type="AlphaFoldDB" id="A0A8H6MPG5"/>
<evidence type="ECO:0000313" key="4">
    <source>
        <dbReference type="Proteomes" id="UP000639643"/>
    </source>
</evidence>
<comment type="caution">
    <text evidence="3">The sequence shown here is derived from an EMBL/GenBank/DDBJ whole genome shotgun (WGS) entry which is preliminary data.</text>
</comment>
<feature type="region of interest" description="Disordered" evidence="1">
    <location>
        <begin position="162"/>
        <end position="329"/>
    </location>
</feature>
<feature type="compositionally biased region" description="Acidic residues" evidence="1">
    <location>
        <begin position="308"/>
        <end position="321"/>
    </location>
</feature>
<feature type="compositionally biased region" description="Polar residues" evidence="1">
    <location>
        <begin position="175"/>
        <end position="189"/>
    </location>
</feature>
<evidence type="ECO:0000256" key="1">
    <source>
        <dbReference type="SAM" id="MobiDB-lite"/>
    </source>
</evidence>
<dbReference type="InterPro" id="IPR013087">
    <property type="entry name" value="Znf_C2H2_type"/>
</dbReference>
<sequence length="908" mass="97230">MTTSQPPTVPPEAEPRANAEQGPQVPLGFTAGNPNVSPSSASVSSAGEGSGAGRKMRRTGAKVNVRPTPLSAPRWAASLLSSRPSSSSLAGTPSSTSRPRDAVASEPELPLLPTPSHVGILPIDSPEPARIVSDIIPEGSDTAIPLKLEKDTAPIAELLRQLPPADEMAGKKPSMAQSAKIQQLQQAWLESNGSSSSTGIGASGSNDQSPAPKDWLGGRTLAPASQTSRKHSLAAASRNDPKRRLTETRRSVSTRSSSAAPATAEDLEASASAAKPGFIRMDRTARNVESSDDDPDYEMPDVAATPSEGDDDTDDDTDDDSIPGNFGVPTLSADVRKLLRHGVRKLTPPQHAEGNGVFEALATVADGSRRYDQYPSVLGVLEPTRGALMPGEYKLWEDHMRPWICPMRTCRTVFARLAALGMHFKIKHKNATLNDNLDGTLTQVSELPKEGPSIIVSRNPIRGDAEPLADPNLPGYKPISGRNPYMLNAPWKKAATRTSLANTSIEAGDMNKPNRLDDPYGEISPEPQDKLREYVKYFLSPAYRLPAERPDFKALLKLPLKRGFPPEWQSKHTGVGGLAPQAAISLLVFLTGDISATPCAVCTDPTTQENTLTPCIVLCSSAPSWLQETASASCASCQWRTHYKRWKNTCTWTPRPTRSTPIHPPLPKVEPAPAIPNTVTPIPPPALFPYAPPRRTDPAPVTGPSPAAIAPKPPTPVPVPRYGSQAQVSNGRPSSPPTRRVTRHSLQAAEANTSAPAGPSMVGNEVPADMLEMEDWEVAPGRVRDERSASPTSKSAAPWAQSVPTDHSVDVAFSNAYLTSNQAVSVSEDIAFNVIVIKPGGTHRWTEDHDKVRICSLAWGKLSVKLDKTEPFQIGPNGMFKVKPGTACSVENRMYVDAVIHVTSVAQY</sequence>
<evidence type="ECO:0000313" key="3">
    <source>
        <dbReference type="EMBL" id="KAF6804124.1"/>
    </source>
</evidence>
<name>A0A8H6MPG5_9PEZI</name>
<proteinExistence type="predicted"/>
<accession>A0A8H6MPG5</accession>
<feature type="compositionally biased region" description="Low complexity" evidence="1">
    <location>
        <begin position="76"/>
        <end position="97"/>
    </location>
</feature>
<gene>
    <name evidence="3" type="ORF">CMUS01_14924</name>
</gene>
<feature type="region of interest" description="Disordered" evidence="1">
    <location>
        <begin position="1"/>
        <end position="125"/>
    </location>
</feature>
<evidence type="ECO:0000259" key="2">
    <source>
        <dbReference type="PROSITE" id="PS00028"/>
    </source>
</evidence>
<reference evidence="3" key="1">
    <citation type="journal article" date="2020" name="Phytopathology">
        <title>Genome Sequence Resources of Colletotrichum truncatum, C. plurivorum, C. musicola, and C. sojae: Four Species Pathogenic to Soybean (Glycine max).</title>
        <authorList>
            <person name="Rogerio F."/>
            <person name="Boufleur T.R."/>
            <person name="Ciampi-Guillardi M."/>
            <person name="Sukno S.A."/>
            <person name="Thon M.R."/>
            <person name="Massola Junior N.S."/>
            <person name="Baroncelli R."/>
        </authorList>
    </citation>
    <scope>NUCLEOTIDE SEQUENCE</scope>
    <source>
        <strain evidence="3">LFN0074</strain>
    </source>
</reference>
<dbReference type="Proteomes" id="UP000639643">
    <property type="component" value="Unassembled WGS sequence"/>
</dbReference>
<feature type="compositionally biased region" description="Low complexity" evidence="1">
    <location>
        <begin position="251"/>
        <end position="264"/>
    </location>
</feature>
<dbReference type="PANTHER" id="PTHR45725">
    <property type="entry name" value="FORMIN HOMOLOGY 2 FAMILY MEMBER"/>
    <property type="match status" value="1"/>
</dbReference>
<feature type="region of interest" description="Disordered" evidence="1">
    <location>
        <begin position="784"/>
        <end position="803"/>
    </location>
</feature>
<feature type="compositionally biased region" description="Low complexity" evidence="1">
    <location>
        <begin position="191"/>
        <end position="205"/>
    </location>
</feature>
<feature type="domain" description="C2H2-type" evidence="2">
    <location>
        <begin position="405"/>
        <end position="428"/>
    </location>
</feature>